<feature type="transmembrane region" description="Helical" evidence="5">
    <location>
        <begin position="209"/>
        <end position="230"/>
    </location>
</feature>
<dbReference type="InterPro" id="IPR020846">
    <property type="entry name" value="MFS_dom"/>
</dbReference>
<dbReference type="PROSITE" id="PS50850">
    <property type="entry name" value="MFS"/>
    <property type="match status" value="1"/>
</dbReference>
<dbReference type="InterPro" id="IPR005828">
    <property type="entry name" value="MFS_sugar_transport-like"/>
</dbReference>
<feature type="transmembrane region" description="Helical" evidence="5">
    <location>
        <begin position="155"/>
        <end position="172"/>
    </location>
</feature>
<keyword evidence="4 5" id="KW-0472">Membrane</keyword>
<sequence>MPPAQGQHDATLCAESPAPPLSFGDLLEKVGSMGPFQLFSVILVSLPVLLLASHNLVQNFSAATPEHQCRLLPPPSNASQNGHLLQPLHQNIQPDSCQRVVLHWSLDPNRSLDREMETKPCLDGWQYDNSTFISTIVTEWDLVCKLKPLKTLAQSLYMAGVVVGAFVLGDLSDRFGRRLILIWSLLLVAVTGTGAACSDSFATYCALRFLSGVGISGFLMNHVCLGLEWVPTKHRATVVSAQSYCATAGQVVLAGLAYGMRSWRWLQLAISAPFFCFFAYSWCLSESPRWLLVNNKREAALRNLKLMARVNGRKAAGEAMALEMLEIQRGSSSPGAHSCLDLFRTPGLRSITVCLMLISFSINMAFFGLSMDLSVFGLNVFLVQLFFGATDLVAKMGCALMLTLLGRRTLQAASLLFAGILLLVSLPVPSDMLTARLVLVVLGKGGLAASSMCLSLYGGELFPTVIRQTGISFITMMARLGGLVAPLILMTGDSHPFLPLVIFGATPIISGISALFLPETLDTPLPDTVEQVEDRARWKSRAVLGEMPEEIATHVVQSTHF</sequence>
<dbReference type="Proteomes" id="UP001652642">
    <property type="component" value="Chromosome 15"/>
</dbReference>
<comment type="subcellular location">
    <subcellularLocation>
        <location evidence="1">Membrane</location>
        <topology evidence="1">Multi-pass membrane protein</topology>
    </subcellularLocation>
</comment>
<dbReference type="PROSITE" id="PS00216">
    <property type="entry name" value="SUGAR_TRANSPORT_1"/>
    <property type="match status" value="1"/>
</dbReference>
<dbReference type="RefSeq" id="XP_072839859.1">
    <property type="nucleotide sequence ID" value="XM_072983758.1"/>
</dbReference>
<evidence type="ECO:0000259" key="6">
    <source>
        <dbReference type="PROSITE" id="PS50850"/>
    </source>
</evidence>
<evidence type="ECO:0000256" key="4">
    <source>
        <dbReference type="ARBA" id="ARBA00023136"/>
    </source>
</evidence>
<dbReference type="SUPFAM" id="SSF103473">
    <property type="entry name" value="MFS general substrate transporter"/>
    <property type="match status" value="1"/>
</dbReference>
<evidence type="ECO:0000313" key="8">
    <source>
        <dbReference type="RefSeq" id="XP_072839859.1"/>
    </source>
</evidence>
<dbReference type="InterPro" id="IPR005829">
    <property type="entry name" value="Sugar_transporter_CS"/>
</dbReference>
<feature type="transmembrane region" description="Helical" evidence="5">
    <location>
        <begin position="178"/>
        <end position="197"/>
    </location>
</feature>
<keyword evidence="2 5" id="KW-0812">Transmembrane</keyword>
<dbReference type="Pfam" id="PF00083">
    <property type="entry name" value="Sugar_tr"/>
    <property type="match status" value="1"/>
</dbReference>
<feature type="domain" description="Major facilitator superfamily (MFS) profile" evidence="6">
    <location>
        <begin position="47"/>
        <end position="522"/>
    </location>
</feature>
<feature type="transmembrane region" description="Helical" evidence="5">
    <location>
        <begin position="470"/>
        <end position="490"/>
    </location>
</feature>
<feature type="transmembrane region" description="Helical" evidence="5">
    <location>
        <begin position="350"/>
        <end position="369"/>
    </location>
</feature>
<feature type="transmembrane region" description="Helical" evidence="5">
    <location>
        <begin position="497"/>
        <end position="517"/>
    </location>
</feature>
<evidence type="ECO:0000256" key="3">
    <source>
        <dbReference type="ARBA" id="ARBA00022989"/>
    </source>
</evidence>
<name>A0ABM5F380_9SAUR</name>
<evidence type="ECO:0000256" key="2">
    <source>
        <dbReference type="ARBA" id="ARBA00022692"/>
    </source>
</evidence>
<feature type="transmembrane region" description="Helical" evidence="5">
    <location>
        <begin position="381"/>
        <end position="404"/>
    </location>
</feature>
<dbReference type="PANTHER" id="PTHR24064">
    <property type="entry name" value="SOLUTE CARRIER FAMILY 22 MEMBER"/>
    <property type="match status" value="1"/>
</dbReference>
<gene>
    <name evidence="8" type="primary">LOC110090510</name>
</gene>
<evidence type="ECO:0000256" key="1">
    <source>
        <dbReference type="ARBA" id="ARBA00004141"/>
    </source>
</evidence>
<organism evidence="7 8">
    <name type="scientific">Pogona vitticeps</name>
    <name type="common">central bearded dragon</name>
    <dbReference type="NCBI Taxonomy" id="103695"/>
    <lineage>
        <taxon>Eukaryota</taxon>
        <taxon>Metazoa</taxon>
        <taxon>Chordata</taxon>
        <taxon>Craniata</taxon>
        <taxon>Vertebrata</taxon>
        <taxon>Euteleostomi</taxon>
        <taxon>Lepidosauria</taxon>
        <taxon>Squamata</taxon>
        <taxon>Bifurcata</taxon>
        <taxon>Unidentata</taxon>
        <taxon>Episquamata</taxon>
        <taxon>Toxicofera</taxon>
        <taxon>Iguania</taxon>
        <taxon>Acrodonta</taxon>
        <taxon>Agamidae</taxon>
        <taxon>Amphibolurinae</taxon>
        <taxon>Pogona</taxon>
    </lineage>
</organism>
<dbReference type="InterPro" id="IPR036259">
    <property type="entry name" value="MFS_trans_sf"/>
</dbReference>
<feature type="transmembrane region" description="Helical" evidence="5">
    <location>
        <begin position="437"/>
        <end position="458"/>
    </location>
</feature>
<feature type="transmembrane region" description="Helical" evidence="5">
    <location>
        <begin position="410"/>
        <end position="428"/>
    </location>
</feature>
<reference evidence="8" key="1">
    <citation type="submission" date="2025-08" db="UniProtKB">
        <authorList>
            <consortium name="RefSeq"/>
        </authorList>
    </citation>
    <scope>IDENTIFICATION</scope>
</reference>
<dbReference type="GeneID" id="110090510"/>
<accession>A0ABM5F380</accession>
<feature type="transmembrane region" description="Helical" evidence="5">
    <location>
        <begin position="265"/>
        <end position="282"/>
    </location>
</feature>
<proteinExistence type="predicted"/>
<feature type="transmembrane region" description="Helical" evidence="5">
    <location>
        <begin position="36"/>
        <end position="57"/>
    </location>
</feature>
<dbReference type="Gene3D" id="1.20.1250.20">
    <property type="entry name" value="MFS general substrate transporter like domains"/>
    <property type="match status" value="1"/>
</dbReference>
<keyword evidence="7" id="KW-1185">Reference proteome</keyword>
<evidence type="ECO:0000256" key="5">
    <source>
        <dbReference type="SAM" id="Phobius"/>
    </source>
</evidence>
<keyword evidence="3 5" id="KW-1133">Transmembrane helix</keyword>
<evidence type="ECO:0000313" key="7">
    <source>
        <dbReference type="Proteomes" id="UP001652642"/>
    </source>
</evidence>
<protein>
    <submittedName>
        <fullName evidence="8">Solute carrier family 22 member 6-B-like</fullName>
    </submittedName>
</protein>